<dbReference type="Proteomes" id="UP000323506">
    <property type="component" value="Chromosome D10"/>
</dbReference>
<evidence type="ECO:0000256" key="1">
    <source>
        <dbReference type="SAM" id="MobiDB-lite"/>
    </source>
</evidence>
<gene>
    <name evidence="2" type="ORF">ES288_D10G277100v1</name>
</gene>
<organism evidence="2 3">
    <name type="scientific">Gossypium darwinii</name>
    <name type="common">Darwin's cotton</name>
    <name type="synonym">Gossypium barbadense var. darwinii</name>
    <dbReference type="NCBI Taxonomy" id="34276"/>
    <lineage>
        <taxon>Eukaryota</taxon>
        <taxon>Viridiplantae</taxon>
        <taxon>Streptophyta</taxon>
        <taxon>Embryophyta</taxon>
        <taxon>Tracheophyta</taxon>
        <taxon>Spermatophyta</taxon>
        <taxon>Magnoliopsida</taxon>
        <taxon>eudicotyledons</taxon>
        <taxon>Gunneridae</taxon>
        <taxon>Pentapetalae</taxon>
        <taxon>rosids</taxon>
        <taxon>malvids</taxon>
        <taxon>Malvales</taxon>
        <taxon>Malvaceae</taxon>
        <taxon>Malvoideae</taxon>
        <taxon>Gossypium</taxon>
    </lineage>
</organism>
<dbReference type="AlphaFoldDB" id="A0A5D2B440"/>
<keyword evidence="3" id="KW-1185">Reference proteome</keyword>
<feature type="region of interest" description="Disordered" evidence="1">
    <location>
        <begin position="87"/>
        <end position="108"/>
    </location>
</feature>
<dbReference type="EMBL" id="CM017710">
    <property type="protein sequence ID" value="TYG51659.1"/>
    <property type="molecule type" value="Genomic_DNA"/>
</dbReference>
<evidence type="ECO:0000313" key="3">
    <source>
        <dbReference type="Proteomes" id="UP000323506"/>
    </source>
</evidence>
<accession>A0A5D2B440</accession>
<evidence type="ECO:0000313" key="2">
    <source>
        <dbReference type="EMBL" id="TYG51659.1"/>
    </source>
</evidence>
<protein>
    <submittedName>
        <fullName evidence="2">Uncharacterized protein</fullName>
    </submittedName>
</protein>
<proteinExistence type="predicted"/>
<sequence>MIKYPNLFSINTPKNQPPSWSQFYNMKIKVQVMLAYLLIVFLLLPSSQSHYSSIPMQITVNHDMKTRPPKPNRFLLAAWEYGTNVKGNMKKVPSAPNPKGNLHPPSKP</sequence>
<reference evidence="2 3" key="1">
    <citation type="submission" date="2019-06" db="EMBL/GenBank/DDBJ databases">
        <title>WGS assembly of Gossypium darwinii.</title>
        <authorList>
            <person name="Chen Z.J."/>
            <person name="Sreedasyam A."/>
            <person name="Ando A."/>
            <person name="Song Q."/>
            <person name="De L."/>
            <person name="Hulse-Kemp A."/>
            <person name="Ding M."/>
            <person name="Ye W."/>
            <person name="Kirkbride R."/>
            <person name="Jenkins J."/>
            <person name="Plott C."/>
            <person name="Lovell J."/>
            <person name="Lin Y.-M."/>
            <person name="Vaughn R."/>
            <person name="Liu B."/>
            <person name="Li W."/>
            <person name="Simpson S."/>
            <person name="Scheffler B."/>
            <person name="Saski C."/>
            <person name="Grover C."/>
            <person name="Hu G."/>
            <person name="Conover J."/>
            <person name="Carlson J."/>
            <person name="Shu S."/>
            <person name="Boston L."/>
            <person name="Williams M."/>
            <person name="Peterson D."/>
            <person name="Mcgee K."/>
            <person name="Jones D."/>
            <person name="Wendel J."/>
            <person name="Stelly D."/>
            <person name="Grimwood J."/>
            <person name="Schmutz J."/>
        </authorList>
    </citation>
    <scope>NUCLEOTIDE SEQUENCE [LARGE SCALE GENOMIC DNA]</scope>
    <source>
        <strain evidence="2">1808015.09</strain>
    </source>
</reference>
<name>A0A5D2B440_GOSDA</name>